<protein>
    <recommendedName>
        <fullName evidence="3">Reverse transcriptase domain-containing protein</fullName>
    </recommendedName>
</protein>
<evidence type="ECO:0000313" key="1">
    <source>
        <dbReference type="EMBL" id="KAK8913861.1"/>
    </source>
</evidence>
<evidence type="ECO:0000313" key="2">
    <source>
        <dbReference type="Proteomes" id="UP001418222"/>
    </source>
</evidence>
<reference evidence="1 2" key="1">
    <citation type="journal article" date="2022" name="Nat. Plants">
        <title>Genomes of leafy and leafless Platanthera orchids illuminate the evolution of mycoheterotrophy.</title>
        <authorList>
            <person name="Li M.H."/>
            <person name="Liu K.W."/>
            <person name="Li Z."/>
            <person name="Lu H.C."/>
            <person name="Ye Q.L."/>
            <person name="Zhang D."/>
            <person name="Wang J.Y."/>
            <person name="Li Y.F."/>
            <person name="Zhong Z.M."/>
            <person name="Liu X."/>
            <person name="Yu X."/>
            <person name="Liu D.K."/>
            <person name="Tu X.D."/>
            <person name="Liu B."/>
            <person name="Hao Y."/>
            <person name="Liao X.Y."/>
            <person name="Jiang Y.T."/>
            <person name="Sun W.H."/>
            <person name="Chen J."/>
            <person name="Chen Y.Q."/>
            <person name="Ai Y."/>
            <person name="Zhai J.W."/>
            <person name="Wu S.S."/>
            <person name="Zhou Z."/>
            <person name="Hsiao Y.Y."/>
            <person name="Wu W.L."/>
            <person name="Chen Y.Y."/>
            <person name="Lin Y.F."/>
            <person name="Hsu J.L."/>
            <person name="Li C.Y."/>
            <person name="Wang Z.W."/>
            <person name="Zhao X."/>
            <person name="Zhong W.Y."/>
            <person name="Ma X.K."/>
            <person name="Ma L."/>
            <person name="Huang J."/>
            <person name="Chen G.Z."/>
            <person name="Huang M.Z."/>
            <person name="Huang L."/>
            <person name="Peng D.H."/>
            <person name="Luo Y.B."/>
            <person name="Zou S.Q."/>
            <person name="Chen S.P."/>
            <person name="Lan S."/>
            <person name="Tsai W.C."/>
            <person name="Van de Peer Y."/>
            <person name="Liu Z.J."/>
        </authorList>
    </citation>
    <scope>NUCLEOTIDE SEQUENCE [LARGE SCALE GENOMIC DNA]</scope>
    <source>
        <strain evidence="1">Lor287</strain>
    </source>
</reference>
<accession>A0AAP0AST2</accession>
<dbReference type="EMBL" id="JBBWWQ010000021">
    <property type="protein sequence ID" value="KAK8913861.1"/>
    <property type="molecule type" value="Genomic_DNA"/>
</dbReference>
<name>A0AAP0AST2_9ASPA</name>
<organism evidence="1 2">
    <name type="scientific">Platanthera zijinensis</name>
    <dbReference type="NCBI Taxonomy" id="2320716"/>
    <lineage>
        <taxon>Eukaryota</taxon>
        <taxon>Viridiplantae</taxon>
        <taxon>Streptophyta</taxon>
        <taxon>Embryophyta</taxon>
        <taxon>Tracheophyta</taxon>
        <taxon>Spermatophyta</taxon>
        <taxon>Magnoliopsida</taxon>
        <taxon>Liliopsida</taxon>
        <taxon>Asparagales</taxon>
        <taxon>Orchidaceae</taxon>
        <taxon>Orchidoideae</taxon>
        <taxon>Orchideae</taxon>
        <taxon>Orchidinae</taxon>
        <taxon>Platanthera</taxon>
    </lineage>
</organism>
<evidence type="ECO:0008006" key="3">
    <source>
        <dbReference type="Google" id="ProtNLM"/>
    </source>
</evidence>
<proteinExistence type="predicted"/>
<dbReference type="Proteomes" id="UP001418222">
    <property type="component" value="Unassembled WGS sequence"/>
</dbReference>
<comment type="caution">
    <text evidence="1">The sequence shown here is derived from an EMBL/GenBank/DDBJ whole genome shotgun (WGS) entry which is preliminary data.</text>
</comment>
<keyword evidence="2" id="KW-1185">Reference proteome</keyword>
<dbReference type="AlphaFoldDB" id="A0AAP0AST2"/>
<sequence length="208" mass="22727">MHKFKVSTAWSGFMAIKIDMAQAYNIMAWGTLHQVLQLFGLPARFINWVLQCVMHPRFALLLNGKQTSWIEATCGFRQGCPLSPYMPLFSAPSSCPVPSSSRATPSASPCPRLAPAFPTSYTPMISSSLVLLPRLLVGSSGPPLKIIVNGQASASTRASPWWFSARPHHLERPTGLLARLALSVSHRCFNWGLSSPCRSSGRRTSLTS</sequence>
<gene>
    <name evidence="1" type="ORF">KSP39_PZI024155</name>
</gene>